<dbReference type="InterPro" id="IPR050272">
    <property type="entry name" value="Isochorismatase-like_hydrls"/>
</dbReference>
<feature type="domain" description="Isochorismatase-like" evidence="4">
    <location>
        <begin position="86"/>
        <end position="279"/>
    </location>
</feature>
<gene>
    <name evidence="5" type="ORF">EIP91_007213</name>
</gene>
<name>A0A4R0RF15_9APHY</name>
<sequence length="295" mass="32124">MISLPKVSVATEYGNPASFWVEYPSGLIDLTRSSHLATKNLDDKQTTTTSEEGNDPAPPALDAEAQFELEVDGAGRRTLRLNRAHTALVIIDMQNYFLHPDMRDHPKGLQCVPPLMEAVPALRSLGGKIVWVNWGLTDHELTTLPPSLVRSFQKGGLGGFGAPLPGDFGRLLMRGTYNSQLYGPLQGLYEQGKEEGSDVWVHKNRVSGLWGPQSSLDLYLQEEGITTLLFAGVNTDQCVLGTLVDAYYRGYDCVLLRDATATKSPEGAYENVVFKSSLAYGFVTDSSKVVAAAKA</sequence>
<dbReference type="STRING" id="92696.A0A4R0RF15"/>
<evidence type="ECO:0000256" key="2">
    <source>
        <dbReference type="ARBA" id="ARBA00022801"/>
    </source>
</evidence>
<dbReference type="GO" id="GO:0016787">
    <property type="term" value="F:hydrolase activity"/>
    <property type="evidence" value="ECO:0007669"/>
    <property type="project" value="UniProtKB-KW"/>
</dbReference>
<evidence type="ECO:0000256" key="3">
    <source>
        <dbReference type="SAM" id="MobiDB-lite"/>
    </source>
</evidence>
<comment type="caution">
    <text evidence="5">The sequence shown here is derived from an EMBL/GenBank/DDBJ whole genome shotgun (WGS) entry which is preliminary data.</text>
</comment>
<evidence type="ECO:0000259" key="4">
    <source>
        <dbReference type="Pfam" id="PF00857"/>
    </source>
</evidence>
<dbReference type="InterPro" id="IPR036380">
    <property type="entry name" value="Isochorismatase-like_sf"/>
</dbReference>
<dbReference type="CDD" id="cd00431">
    <property type="entry name" value="cysteine_hydrolases"/>
    <property type="match status" value="1"/>
</dbReference>
<evidence type="ECO:0000313" key="6">
    <source>
        <dbReference type="Proteomes" id="UP000292702"/>
    </source>
</evidence>
<dbReference type="Gene3D" id="3.40.50.850">
    <property type="entry name" value="Isochorismatase-like"/>
    <property type="match status" value="1"/>
</dbReference>
<keyword evidence="2" id="KW-0378">Hydrolase</keyword>
<accession>A0A4R0RF15</accession>
<reference evidence="5 6" key="1">
    <citation type="submission" date="2018-11" db="EMBL/GenBank/DDBJ databases">
        <title>Genome assembly of Steccherinum ochraceum LE-BIN_3174, the white-rot fungus of the Steccherinaceae family (The Residual Polyporoid clade, Polyporales, Basidiomycota).</title>
        <authorList>
            <person name="Fedorova T.V."/>
            <person name="Glazunova O.A."/>
            <person name="Landesman E.O."/>
            <person name="Moiseenko K.V."/>
            <person name="Psurtseva N.V."/>
            <person name="Savinova O.S."/>
            <person name="Shakhova N.V."/>
            <person name="Tyazhelova T.V."/>
            <person name="Vasina D.V."/>
        </authorList>
    </citation>
    <scope>NUCLEOTIDE SEQUENCE [LARGE SCALE GENOMIC DNA]</scope>
    <source>
        <strain evidence="5 6">LE-BIN_3174</strain>
    </source>
</reference>
<comment type="similarity">
    <text evidence="1">Belongs to the isochorismatase family.</text>
</comment>
<evidence type="ECO:0000256" key="1">
    <source>
        <dbReference type="ARBA" id="ARBA00006336"/>
    </source>
</evidence>
<dbReference type="InterPro" id="IPR000868">
    <property type="entry name" value="Isochorismatase-like_dom"/>
</dbReference>
<feature type="region of interest" description="Disordered" evidence="3">
    <location>
        <begin position="39"/>
        <end position="60"/>
    </location>
</feature>
<dbReference type="Pfam" id="PF00857">
    <property type="entry name" value="Isochorismatase"/>
    <property type="match status" value="1"/>
</dbReference>
<protein>
    <recommendedName>
        <fullName evidence="4">Isochorismatase-like domain-containing protein</fullName>
    </recommendedName>
</protein>
<dbReference type="PANTHER" id="PTHR43540">
    <property type="entry name" value="PEROXYUREIDOACRYLATE/UREIDOACRYLATE AMIDOHYDROLASE-RELATED"/>
    <property type="match status" value="1"/>
</dbReference>
<dbReference type="PANTHER" id="PTHR43540:SF9">
    <property type="entry name" value="FAMILY HYDROLASE, PUTATIVE (AFU_ORTHOLOGUE AFUA_2G08700)-RELATED"/>
    <property type="match status" value="1"/>
</dbReference>
<proteinExistence type="inferred from homology"/>
<keyword evidence="6" id="KW-1185">Reference proteome</keyword>
<dbReference type="AlphaFoldDB" id="A0A4R0RF15"/>
<dbReference type="SUPFAM" id="SSF52499">
    <property type="entry name" value="Isochorismatase-like hydrolases"/>
    <property type="match status" value="1"/>
</dbReference>
<dbReference type="EMBL" id="RWJN01000392">
    <property type="protein sequence ID" value="TCD62208.1"/>
    <property type="molecule type" value="Genomic_DNA"/>
</dbReference>
<dbReference type="Proteomes" id="UP000292702">
    <property type="component" value="Unassembled WGS sequence"/>
</dbReference>
<organism evidence="5 6">
    <name type="scientific">Steccherinum ochraceum</name>
    <dbReference type="NCBI Taxonomy" id="92696"/>
    <lineage>
        <taxon>Eukaryota</taxon>
        <taxon>Fungi</taxon>
        <taxon>Dikarya</taxon>
        <taxon>Basidiomycota</taxon>
        <taxon>Agaricomycotina</taxon>
        <taxon>Agaricomycetes</taxon>
        <taxon>Polyporales</taxon>
        <taxon>Steccherinaceae</taxon>
        <taxon>Steccherinum</taxon>
    </lineage>
</organism>
<dbReference type="OrthoDB" id="167809at2759"/>
<evidence type="ECO:0000313" key="5">
    <source>
        <dbReference type="EMBL" id="TCD62208.1"/>
    </source>
</evidence>